<dbReference type="GO" id="GO:0035097">
    <property type="term" value="C:histone methyltransferase complex"/>
    <property type="evidence" value="ECO:0007669"/>
    <property type="project" value="TreeGrafter"/>
</dbReference>
<feature type="region of interest" description="Disordered" evidence="13">
    <location>
        <begin position="2291"/>
        <end position="2311"/>
    </location>
</feature>
<feature type="compositionally biased region" description="Basic and acidic residues" evidence="13">
    <location>
        <begin position="2291"/>
        <end position="2305"/>
    </location>
</feature>
<feature type="domain" description="Post-SET" evidence="17">
    <location>
        <begin position="4970"/>
        <end position="4986"/>
    </location>
</feature>
<feature type="compositionally biased region" description="Basic residues" evidence="13">
    <location>
        <begin position="911"/>
        <end position="920"/>
    </location>
</feature>
<feature type="compositionally biased region" description="Polar residues" evidence="13">
    <location>
        <begin position="3314"/>
        <end position="3327"/>
    </location>
</feature>
<dbReference type="Gene3D" id="3.30.40.10">
    <property type="entry name" value="Zinc/RING finger domain, C3HC4 (zinc finger)"/>
    <property type="match status" value="3"/>
</dbReference>
<reference evidence="19" key="1">
    <citation type="journal article" date="2014" name="Nucleic Acids Res.">
        <title>The evolutionary dynamics of variant antigen genes in Babesia reveal a history of genomic innovation underlying host-parasite interaction.</title>
        <authorList>
            <person name="Jackson A.P."/>
            <person name="Otto T.D."/>
            <person name="Darby A."/>
            <person name="Ramaprasad A."/>
            <person name="Xia D."/>
            <person name="Echaide I.E."/>
            <person name="Farber M."/>
            <person name="Gahlot S."/>
            <person name="Gamble J."/>
            <person name="Gupta D."/>
            <person name="Gupta Y."/>
            <person name="Jackson L."/>
            <person name="Malandrin L."/>
            <person name="Malas T.B."/>
            <person name="Moussa E."/>
            <person name="Nair M."/>
            <person name="Reid A.J."/>
            <person name="Sanders M."/>
            <person name="Sharma J."/>
            <person name="Tracey A."/>
            <person name="Quail M.A."/>
            <person name="Weir W."/>
            <person name="Wastling J.M."/>
            <person name="Hall N."/>
            <person name="Willadsen P."/>
            <person name="Lingelbach K."/>
            <person name="Shiels B."/>
            <person name="Tait A."/>
            <person name="Berriman M."/>
            <person name="Allred D.R."/>
            <person name="Pain A."/>
        </authorList>
    </citation>
    <scope>NUCLEOTIDE SEQUENCE [LARGE SCALE GENOMIC DNA]</scope>
    <source>
        <strain evidence="19">Bond</strain>
    </source>
</reference>
<dbReference type="PROSITE" id="PS50014">
    <property type="entry name" value="BROMODOMAIN_2"/>
    <property type="match status" value="1"/>
</dbReference>
<dbReference type="InterPro" id="IPR046341">
    <property type="entry name" value="SET_dom_sf"/>
</dbReference>
<evidence type="ECO:0000256" key="12">
    <source>
        <dbReference type="PROSITE-ProRule" id="PRU00146"/>
    </source>
</evidence>
<dbReference type="PROSITE" id="PS01359">
    <property type="entry name" value="ZF_PHD_1"/>
    <property type="match status" value="1"/>
</dbReference>
<feature type="compositionally biased region" description="Polar residues" evidence="13">
    <location>
        <begin position="166"/>
        <end position="190"/>
    </location>
</feature>
<accession>A0A061DA06</accession>
<gene>
    <name evidence="18" type="ORF">BBBOND_0312510</name>
</gene>
<dbReference type="InterPro" id="IPR011011">
    <property type="entry name" value="Znf_FYVE_PHD"/>
</dbReference>
<dbReference type="InterPro" id="IPR013083">
    <property type="entry name" value="Znf_RING/FYVE/PHD"/>
</dbReference>
<dbReference type="OrthoDB" id="308383at2759"/>
<dbReference type="Pfam" id="PF13771">
    <property type="entry name" value="zf-HC5HC2H"/>
    <property type="match status" value="1"/>
</dbReference>
<feature type="compositionally biased region" description="Polar residues" evidence="13">
    <location>
        <begin position="31"/>
        <end position="43"/>
    </location>
</feature>
<dbReference type="SMART" id="SM00508">
    <property type="entry name" value="PostSET"/>
    <property type="match status" value="1"/>
</dbReference>
<feature type="domain" description="SET" evidence="16">
    <location>
        <begin position="4842"/>
        <end position="4962"/>
    </location>
</feature>
<feature type="region of interest" description="Disordered" evidence="13">
    <location>
        <begin position="600"/>
        <end position="945"/>
    </location>
</feature>
<feature type="compositionally biased region" description="Polar residues" evidence="13">
    <location>
        <begin position="632"/>
        <end position="650"/>
    </location>
</feature>
<dbReference type="InterPro" id="IPR036427">
    <property type="entry name" value="Bromodomain-like_sf"/>
</dbReference>
<evidence type="ECO:0000256" key="4">
    <source>
        <dbReference type="ARBA" id="ARBA00022723"/>
    </source>
</evidence>
<dbReference type="PRINTS" id="PR00503">
    <property type="entry name" value="BROMODOMAIN"/>
</dbReference>
<keyword evidence="2 18" id="KW-0808">Transferase</keyword>
<dbReference type="Proteomes" id="UP000033188">
    <property type="component" value="Chromosome 3"/>
</dbReference>
<evidence type="ECO:0000256" key="13">
    <source>
        <dbReference type="SAM" id="MobiDB-lite"/>
    </source>
</evidence>
<feature type="compositionally biased region" description="Low complexity" evidence="13">
    <location>
        <begin position="720"/>
        <end position="734"/>
    </location>
</feature>
<dbReference type="InterPro" id="IPR019786">
    <property type="entry name" value="Zinc_finger_PHD-type_CS"/>
</dbReference>
<evidence type="ECO:0000313" key="18">
    <source>
        <dbReference type="EMBL" id="CDR97348.1"/>
    </source>
</evidence>
<keyword evidence="7" id="KW-0156">Chromatin regulator</keyword>
<feature type="region of interest" description="Disordered" evidence="13">
    <location>
        <begin position="2642"/>
        <end position="2690"/>
    </location>
</feature>
<dbReference type="InterPro" id="IPR001965">
    <property type="entry name" value="Znf_PHD"/>
</dbReference>
<dbReference type="InterPro" id="IPR003616">
    <property type="entry name" value="Post-SET_dom"/>
</dbReference>
<dbReference type="CDD" id="cd10518">
    <property type="entry name" value="SET_SETD1-like"/>
    <property type="match status" value="1"/>
</dbReference>
<feature type="region of interest" description="Disordered" evidence="13">
    <location>
        <begin position="574"/>
        <end position="593"/>
    </location>
</feature>
<dbReference type="Gene3D" id="2.170.270.10">
    <property type="entry name" value="SET domain"/>
    <property type="match status" value="1"/>
</dbReference>
<dbReference type="SUPFAM" id="SSF82199">
    <property type="entry name" value="SET domain"/>
    <property type="match status" value="1"/>
</dbReference>
<sequence length="4986" mass="549873">MGGPFSGSHGLRKEKDATSGNPPHGDEPQDSSDAIYSAPSSGNMDWPDRIPSVSGNTSIPDDVEKLDVAVGSAAGELVDESESDMYSAEETVSMDSSNGDYPAEGLLSTPPAAVQDYGEEPHGETTLPSSDMVEPDPVSTASEQAVDMPASGARPDATTEEFDLQTAPNASEVTQNDLFDSPDDSPSMNEVEQGVPRRLSLKRPAPFRPDDRFLFSLLCNWTVPNTKTRSTTYMDVQGEVFLFHGIYSVKGFDHAEGRVAFTRMRDFQVTAVLDVPPLPNDSSRAPGPYEFIASVDRSHIRHEATTPVVHMIRDVGLYKEDGDYHLCIVISTFDCSQYKFAAKYSRPPPLVDSFKYHRVSSYSCCDPLSLSFDDIRIPRISDERRNTGSSSTESNRPMGVKSPSHAQDYNYGVYSPQARGGHSFGPATSLVNCTLGLVLPVVDGVIRPTLRNLVSGEGVYEYDHTLVKQGSQMSFAFRNLIMRTLLKIQPTSGADCALDVAGNSIPIELCCTSGSRKDDVQLLCMTCAFMKELLTGGSLIPMKEFNKRGSLVIRKSKKDSTYMRLNALVPFVQGAAREKGSPPPRTQAADDPEEVEMHYTPSASSLMLTSTDGDVDIVSRRRRGRPRGSKRTAGNGSSSSLSNVDAGNTSEDSKDGSDLDYPIKHSRVTPRRSSRLTGISPDSTYDKQAADATPTAPRRRTRSRRSEQSTVSSRRKRRSLSSSKTVDSPKSESPPTSPSRKNSIDVGDLTDDSSVSNTPQREAGDSATGINTAANDEDEKGRDLSLFEEGTEHIEASDDHPIVNTDAGYQSSDSVGGSPPKKKFRPEHASGNIVDDGKTRHQTEVAPKSSGVGLYRTSHGPRMKRTESVPNSADDAPSPRGRRYGDFNKSASANAMDGDKRSNRGVVAQSRLRKAMPRQGRRSDPPPGDSSASLGNASKGESELPKSAFGAPLDIFDEYDGFDYIGYCVRYRKIITTKVPAKGRESKKQQVVENPWRVAVIKFWDPKWHVFFVHHLKEEFCLDLKGNLSNLFKSKSLDEVLDSTAVWIETCTFDVYLMNCNKVFHPSGWFPMGAPVTEASESTGERANESVVVDVKTEECDDVDSDVTHQGLQSTDALTADANANANATQPTLEEKSEQSATTWSSSGQFDDNLAVSVDLNISLPSYQLPSQYSCDEDPVDGSLAPTSTLSDMDVDTGDTSDYTTQANSSDQLWPSEAIAVDAPAQTSDPDASTPQEGHVVCSICNEKISRFYDELETEGARKSVTNADDTLSLADLLHSLLGIMEHPNAAFNSPIHTQSAAVYDIGYLEEKQVYYLIKENMDIANLVMGNTFPDGIRSCNRLITALCVKLIVWLRYVCGYKNKVTSNTQFKVVYWGLRCSDCGKACHARCLPYFHLTKGPPWADPEHIKRRYAHHSYMCRLYGTFAVMRPGLTPMNHYRADYDPCDDISEEDATTSSAFPRKLSPEVPSEWYEEHYDPKYASSRSMRPSRQRRPAGKPAPNRGTSAPVEHNDVKMEDSKSPVHSVLQEDSPSNATSEVQTATPPARVKLEYENYPESNESVGLPLSLSDLMSDVREEPDKPVISSPAAVEATGDGSPTQSSPVTGMCVNAADAPSCSSLQLDDVSFEEPPILLVPYLQHGDRQPWKCDECTVCMYCCEKVTVSEEDENQTPCSMAIMNTSRRSNYDLLYPPSLSEKLERLNMKTKGRPLIDFVRCVSCNVAAHKACCNPAIPDLSFLESWRCEACLQCICCGYRDSAEPDYMNWGLFFLFCLRCWQAFEKNNYCGVCYRIWTPLDNVSYHWMQCDTCKLWVHLECDRLALELSMSGSNKHRKYTCLICRNPNKLHRIFRVLELVFNTERSGNFRYPMPRTCTVYWRLVKCPMDLITIRNKVECGQYKTVEDFVFDVMVISHNTKTVNMPNTKVYRNAINFEVRCKQLLCSILGISDNDIASILKRGLNRVSFEMLRNKMTKHVGDADMIDQDQKGLGDSSLNLEDLDYFMNGDGTGEFDIDVVSAKLNAHRKSHIARLRYYQQMQAKRLENSLKFLDEHHLITHLGCPDFFFDANVVEKMFPVPVTPCGLDYPMLNAISPVNAPRFRFSISDSRKEDLERLVKSKTLYLFDSTMVQGRYDSEVLHVSDRCFMDALRALCTDAALYTDGIWLEFCVACGSSAFPSYMIFCHSCGEAFHYYCVGFIFPPPFADYSNFFCANCAFCDTCTCRMVGNHLYDLSNVNDFKFAHALGWIPGLLNSTSFKLAKALHNSMGCGRSAEAYRRRMELGLGYVFVSPADKKNQQEAERTEPDQPRATDASRLLGETYSQRLATNVDNIRKDAPANRQSKGANDEVMRPCAFFADYNYPVYGVRCVFCGVALHYKCLMEQVKNSPHAPIGAGNPVKSVSNKANSPVGYNPGESEIDLRAVSCQLPAGRSVTAPVAFMPNEVPSMARVPEYPPTSSISMRVDDGLQVASRNLVQVLPPQPNVLPPAPVGQMEYAVVRADFGAQPQTNFPRRISCGQPENLAMSEPAGSYGRRIYETQGHAYGESLDERATRSADRVSFLKMAPMQSSNAYGGNEVRRSYDYSPNSRNYVSSPRDDYIAMEDPPLGGDDVGKWNADKGVITGLPVDVDRKGDVLADSAAQTPIKVEGSERVGVGAQPHTCPSLSSGRDRPPDFEHTEDATPSRTSKFKSDGTLDWDEGDAVEFKTPTAPQLRPVDARPTGLSAAASIQRAYPYPMVDNATSTPPKDFPCHDVGGVRGDKPAAATWDCRMAAGATVANSSAPMVSNIQSMRDGGVYSGERSMRTASGGYLGPQTATNPTVNRFSNDPADSAQPPRKNLAATWAPGDFNKPVSYVEFAHEDFGTIPSVAAKGNSVETEVVSWNFDGTGMFTCRDDVKRDRESMSRNFHYPHQGLFVLSRLPEEDLLLRNLLKFDKEAASGGDMQAESDKMGYIDFSHMQQCNVSGVHYSVTLNSKCVCCGVPVQISSGLPDNVADPNGRAMVIDRASPIELGSHMGRYVICAKCKAWRVALKFDGPTLNPRDFLNSFESEDSAGSLFNQTEGGLRKQDEIRLLGSNAIIKAVALVRNWQLFSQNLVKYVGVILMHHMLLHPNPPRPIKTRPSLIAALVSRFLTEEPCRGPLARGRLYSAMAHSPFSPISFLFWADSLRNSDPYDPEIDELFNKVPREFGNLATRSNPMGMPLGPEFNPMPQLNTGLGPMAAIPKGLPLGPTMLLPHPYLEEGAAVPNQTMDGASMPMQSIMLPALVLSNPISPGAYVQPAGGNTLFVDPSAMAQRPVIGTNFDGSNQLHADPRGGVTYISRSDPNQGLNNPIATPPPRQGSASAGPLYGTTTPTSIPYLTYVGGAQMPAPQIGVPITSVGFGGNVDVPLATSVLPGDAVGSVPVLVLTPLTTILPGGAMVAGGVTPGSNVGPYMVPLPQPNMGHAPAAVMQPGGESGVNLCNEPPYAVRTPNFLDSSRMSFDRDVRPPEIHSAPAHLGSYDGVNAPASMPLPLSYSHGSDNMLAAPTPLFPMMSNIDPSPPFWRSKLLSWYVKVLLESNHLVFTYKQIKQTDTNMTDFVFPKPSLNFIDASMGTLGAFYNLRGGWLRFVDYFLQGIRRGYTQSQVGGHPYLRRHIAHIFFTTRHGWEEVHARASELSALMGVRPTLPRLSTLPYVVYNVSFEASTIIWLYHLCKEFVENGDLVMIVNQCSASLDATGCPRLSARSMYLNHYVMVEQSENTEDLHTKSISYANTSYQGGQQQAADPQFNAFKDTSRNMAFRETNLKPLFRYVDKTKDHLDAAFGAKTINVLHGKGLDAWIRLGTSLIVETVSGRAMCGDIDTESFGASAHTRCICDSTVASLSDYSSFEGFGLGDGVNEGAYDVRVKLRNLHLMENIITRRVITRKTAGRVHHTIASDENTACALCNVSFSTLLRGTLLPWRDGYVHSECLLWSLDNAYLPRTYNQHFDTLFLSSCVLKNYLFGIQPKDIYSSMPHRRSRNAYSPYRDGHSVGSSGVESDSLLFNFNLHELHVLPPVTLPDNLVHIVVTTARSAYCAWCREPGATVGCTGTKCEVKFHVTCAFLAANTQMTERLLQLRRESGRRQDTAREIFPVRIYYTRRLLWCATCFHEGVASKLDPTAIGYLIKMNPTQMKTFLALEGLSSSATLISCRQVLQSVRIVPQVIQHCSIDEFFEDSTHYYAVLQAEFNRRLSMMTNDETVPFLLDSIMKPQRSVQSAPLSDILWNKKKRKSCKCNNARLRSPKHYFSFAFCASSVSPFNTLRIPSNERQPTAHFTTNYGLQHNAYFTATKAESGGYSPTGTFTSSGSLVVSFTEGDKRSYQIEDDASELFQHKRVRSDEYHDRTTPIPEGLDGVAGFARLPDNTAEQDRDADVRQEANAGNEIVCERIPQSTSPPGPTLKLRHDPLAHLAFMRQWKLHKLRNAAKSVGKHSSRTSGSYNGTGDAEVGVQLVKRVTPLTSSTNNSAPAASVPPRDLQVHDEGAHMGSDVAAPEPELSYNSATSSETASGSTDVDELVDAFEIENDITESEPLSHPTVTGAPVASGHPTSVATAPPVVEAAEMRVTPTGRLSEHSLPRFGAVTILSVGDGLIFDKGHTAYPAGYTATRIFWNAKQNTLRDPKSRNLTGVCNSSSISCGAPEARSCYLCTVRVRQGMAFFAIGVLVGHEDKEGCKWIAQGYDLDAVFVLFLQEVSVFYTRRFSGADFFGLNSHYVVQELRVRMCKTLLERSSSFFNTRVFHTAMVGQSFSKSENKLRPMNRYGDSAPLEESTGEVVLIDEIISVIDFTGDHPVRLDACEPQLLRARRRRQFGLAIPLTQRRYISNLYAEKRLDVRNSPIHGFGLFVTDEIAAGEPVVEYVGELIRDLVADRREDVYSNEQGGDGSCYMFRLDDQLIVDATRRGSMSRFINHSCEPNCFCRVVICENNLKHIVIYAKFDLKAGDEVTYDYQFGVEDEAQRLRCHCNSANCMGRMN</sequence>
<dbReference type="CDD" id="cd15517">
    <property type="entry name" value="PHD_TCF19_like"/>
    <property type="match status" value="1"/>
</dbReference>
<evidence type="ECO:0000313" key="19">
    <source>
        <dbReference type="Proteomes" id="UP000033188"/>
    </source>
</evidence>
<organism evidence="18 19">
    <name type="scientific">Babesia bigemina</name>
    <dbReference type="NCBI Taxonomy" id="5866"/>
    <lineage>
        <taxon>Eukaryota</taxon>
        <taxon>Sar</taxon>
        <taxon>Alveolata</taxon>
        <taxon>Apicomplexa</taxon>
        <taxon>Aconoidasida</taxon>
        <taxon>Piroplasmida</taxon>
        <taxon>Babesiidae</taxon>
        <taxon>Babesia</taxon>
    </lineage>
</organism>
<feature type="region of interest" description="Disordered" evidence="13">
    <location>
        <begin position="1482"/>
        <end position="1546"/>
    </location>
</feature>
<evidence type="ECO:0000256" key="11">
    <source>
        <dbReference type="PROSITE-ProRule" id="PRU00035"/>
    </source>
</evidence>
<dbReference type="Pfam" id="PF00628">
    <property type="entry name" value="PHD"/>
    <property type="match status" value="1"/>
</dbReference>
<evidence type="ECO:0000256" key="8">
    <source>
        <dbReference type="ARBA" id="ARBA00023015"/>
    </source>
</evidence>
<keyword evidence="8" id="KW-0805">Transcription regulation</keyword>
<evidence type="ECO:0000256" key="5">
    <source>
        <dbReference type="ARBA" id="ARBA00022771"/>
    </source>
</evidence>
<keyword evidence="9 11" id="KW-0103">Bromodomain</keyword>
<feature type="compositionally biased region" description="Basic and acidic residues" evidence="13">
    <location>
        <begin position="2663"/>
        <end position="2677"/>
    </location>
</feature>
<dbReference type="InterPro" id="IPR001214">
    <property type="entry name" value="SET_dom"/>
</dbReference>
<feature type="region of interest" description="Disordered" evidence="13">
    <location>
        <begin position="4438"/>
        <end position="4458"/>
    </location>
</feature>
<feature type="region of interest" description="Disordered" evidence="13">
    <location>
        <begin position="1"/>
        <end position="196"/>
    </location>
</feature>
<dbReference type="PANTHER" id="PTHR45838:SF4">
    <property type="entry name" value="HISTONE-LYSINE N-METHYLTRANSFERASE TRITHORAX"/>
    <property type="match status" value="1"/>
</dbReference>
<feature type="compositionally biased region" description="Polar residues" evidence="13">
    <location>
        <begin position="1139"/>
        <end position="1148"/>
    </location>
</feature>
<evidence type="ECO:0000256" key="3">
    <source>
        <dbReference type="ARBA" id="ARBA00022691"/>
    </source>
</evidence>
<keyword evidence="10" id="KW-0804">Transcription</keyword>
<dbReference type="SMART" id="SM00297">
    <property type="entry name" value="BROMO"/>
    <property type="match status" value="1"/>
</dbReference>
<evidence type="ECO:0000256" key="1">
    <source>
        <dbReference type="ARBA" id="ARBA00022603"/>
    </source>
</evidence>
<feature type="domain" description="Bromo" evidence="14">
    <location>
        <begin position="1875"/>
        <end position="1925"/>
    </location>
</feature>
<dbReference type="Pfam" id="PF00439">
    <property type="entry name" value="Bromodomain"/>
    <property type="match status" value="1"/>
</dbReference>
<dbReference type="RefSeq" id="XP_012769534.1">
    <property type="nucleotide sequence ID" value="XM_012914080.1"/>
</dbReference>
<feature type="region of interest" description="Disordered" evidence="13">
    <location>
        <begin position="3297"/>
        <end position="3340"/>
    </location>
</feature>
<feature type="compositionally biased region" description="Basic and acidic residues" evidence="13">
    <location>
        <begin position="779"/>
        <end position="801"/>
    </location>
</feature>
<proteinExistence type="predicted"/>
<feature type="compositionally biased region" description="Polar residues" evidence="13">
    <location>
        <begin position="601"/>
        <end position="612"/>
    </location>
</feature>
<feature type="compositionally biased region" description="Polar residues" evidence="13">
    <location>
        <begin position="1200"/>
        <end position="1210"/>
    </location>
</feature>
<evidence type="ECO:0000256" key="7">
    <source>
        <dbReference type="ARBA" id="ARBA00022853"/>
    </source>
</evidence>
<feature type="region of interest" description="Disordered" evidence="13">
    <location>
        <begin position="381"/>
        <end position="403"/>
    </location>
</feature>
<dbReference type="GO" id="GO:0042800">
    <property type="term" value="F:histone H3K4 methyltransferase activity"/>
    <property type="evidence" value="ECO:0007669"/>
    <property type="project" value="TreeGrafter"/>
</dbReference>
<evidence type="ECO:0000259" key="17">
    <source>
        <dbReference type="PROSITE" id="PS50868"/>
    </source>
</evidence>
<feature type="region of interest" description="Disordered" evidence="13">
    <location>
        <begin position="1173"/>
        <end position="1210"/>
    </location>
</feature>
<dbReference type="GO" id="GO:0045893">
    <property type="term" value="P:positive regulation of DNA-templated transcription"/>
    <property type="evidence" value="ECO:0007669"/>
    <property type="project" value="TreeGrafter"/>
</dbReference>
<feature type="region of interest" description="Disordered" evidence="13">
    <location>
        <begin position="4499"/>
        <end position="4526"/>
    </location>
</feature>
<dbReference type="SUPFAM" id="SSF57903">
    <property type="entry name" value="FYVE/PHD zinc finger"/>
    <property type="match status" value="2"/>
</dbReference>
<evidence type="ECO:0000256" key="10">
    <source>
        <dbReference type="ARBA" id="ARBA00023163"/>
    </source>
</evidence>
<feature type="compositionally biased region" description="Low complexity" evidence="13">
    <location>
        <begin position="4514"/>
        <end position="4525"/>
    </location>
</feature>
<dbReference type="SUPFAM" id="SSF47370">
    <property type="entry name" value="Bromodomain"/>
    <property type="match status" value="1"/>
</dbReference>
<feature type="compositionally biased region" description="Basic residues" evidence="13">
    <location>
        <begin position="664"/>
        <end position="674"/>
    </location>
</feature>
<keyword evidence="6" id="KW-0862">Zinc</keyword>
<keyword evidence="4" id="KW-0479">Metal-binding</keyword>
<feature type="compositionally biased region" description="Basic residues" evidence="13">
    <location>
        <begin position="4438"/>
        <end position="4447"/>
    </location>
</feature>
<keyword evidence="19" id="KW-1185">Reference proteome</keyword>
<dbReference type="GO" id="GO:0008270">
    <property type="term" value="F:zinc ion binding"/>
    <property type="evidence" value="ECO:0007669"/>
    <property type="project" value="UniProtKB-KW"/>
</dbReference>
<keyword evidence="3" id="KW-0949">S-adenosyl-L-methionine</keyword>
<evidence type="ECO:0000256" key="6">
    <source>
        <dbReference type="ARBA" id="ARBA00022833"/>
    </source>
</evidence>
<feature type="region of interest" description="Disordered" evidence="13">
    <location>
        <begin position="4540"/>
        <end position="4564"/>
    </location>
</feature>
<dbReference type="InterPro" id="IPR001487">
    <property type="entry name" value="Bromodomain"/>
</dbReference>
<keyword evidence="5 12" id="KW-0863">Zinc-finger</keyword>
<evidence type="ECO:0000256" key="9">
    <source>
        <dbReference type="ARBA" id="ARBA00023117"/>
    </source>
</evidence>
<dbReference type="Pfam" id="PF00856">
    <property type="entry name" value="SET"/>
    <property type="match status" value="1"/>
</dbReference>
<feature type="domain" description="PHD-type" evidence="15">
    <location>
        <begin position="1782"/>
        <end position="1842"/>
    </location>
</feature>
<name>A0A061DA06_BABBI</name>
<dbReference type="EMBL" id="LK391709">
    <property type="protein sequence ID" value="CDR97348.1"/>
    <property type="molecule type" value="Genomic_DNA"/>
</dbReference>
<dbReference type="GO" id="GO:0032259">
    <property type="term" value="P:methylation"/>
    <property type="evidence" value="ECO:0007669"/>
    <property type="project" value="UniProtKB-KW"/>
</dbReference>
<dbReference type="PROSITE" id="PS50280">
    <property type="entry name" value="SET"/>
    <property type="match status" value="1"/>
</dbReference>
<protein>
    <submittedName>
        <fullName evidence="18">Homolog of Putative histone-lysine N-methyltransferase PFF1440w</fullName>
    </submittedName>
</protein>
<dbReference type="PROSITE" id="PS50016">
    <property type="entry name" value="ZF_PHD_2"/>
    <property type="match status" value="2"/>
</dbReference>
<dbReference type="STRING" id="5866.A0A061DA06"/>
<dbReference type="CDD" id="cd15489">
    <property type="entry name" value="PHD_SF"/>
    <property type="match status" value="1"/>
</dbReference>
<keyword evidence="1 18" id="KW-0489">Methyltransferase</keyword>
<feature type="compositionally biased region" description="Basic and acidic residues" evidence="13">
    <location>
        <begin position="1510"/>
        <end position="1521"/>
    </location>
</feature>
<dbReference type="Gene3D" id="1.20.920.10">
    <property type="entry name" value="Bromodomain-like"/>
    <property type="match status" value="1"/>
</dbReference>
<dbReference type="PANTHER" id="PTHR45838">
    <property type="entry name" value="HISTONE-LYSINE-N-METHYLTRANSFERASE 2 KMT2 FAMILY MEMBER"/>
    <property type="match status" value="1"/>
</dbReference>
<feature type="compositionally biased region" description="Basic residues" evidence="13">
    <location>
        <begin position="620"/>
        <end position="630"/>
    </location>
</feature>
<dbReference type="InterPro" id="IPR019787">
    <property type="entry name" value="Znf_PHD-finger"/>
</dbReference>
<dbReference type="Gene3D" id="3.30.160.360">
    <property type="match status" value="1"/>
</dbReference>
<dbReference type="KEGG" id="bbig:BBBOND_0312510"/>
<dbReference type="SMART" id="SM00249">
    <property type="entry name" value="PHD"/>
    <property type="match status" value="4"/>
</dbReference>
<feature type="domain" description="PHD-type" evidence="15">
    <location>
        <begin position="2162"/>
        <end position="2214"/>
    </location>
</feature>
<dbReference type="CDD" id="cd04369">
    <property type="entry name" value="Bromodomain"/>
    <property type="match status" value="1"/>
</dbReference>
<dbReference type="PROSITE" id="PS50868">
    <property type="entry name" value="POST_SET"/>
    <property type="match status" value="1"/>
</dbReference>
<evidence type="ECO:0000259" key="14">
    <source>
        <dbReference type="PROSITE" id="PS50014"/>
    </source>
</evidence>
<dbReference type="VEuPathDB" id="PiroplasmaDB:BBBOND_0312510"/>
<dbReference type="GeneID" id="24565889"/>
<evidence type="ECO:0000259" key="15">
    <source>
        <dbReference type="PROSITE" id="PS50016"/>
    </source>
</evidence>
<feature type="compositionally biased region" description="Polar residues" evidence="13">
    <location>
        <begin position="1528"/>
        <end position="1543"/>
    </location>
</feature>
<evidence type="ECO:0000259" key="16">
    <source>
        <dbReference type="PROSITE" id="PS50280"/>
    </source>
</evidence>
<dbReference type="SMART" id="SM00317">
    <property type="entry name" value="SET"/>
    <property type="match status" value="1"/>
</dbReference>
<evidence type="ECO:0000256" key="2">
    <source>
        <dbReference type="ARBA" id="ARBA00022679"/>
    </source>
</evidence>
<feature type="region of interest" description="Disordered" evidence="13">
    <location>
        <begin position="1126"/>
        <end position="1148"/>
    </location>
</feature>
<feature type="compositionally biased region" description="Basic and acidic residues" evidence="13">
    <location>
        <begin position="651"/>
        <end position="663"/>
    </location>
</feature>